<evidence type="ECO:0000256" key="17">
    <source>
        <dbReference type="ARBA" id="ARBA00049108"/>
    </source>
</evidence>
<evidence type="ECO:0000256" key="5">
    <source>
        <dbReference type="ARBA" id="ARBA00022832"/>
    </source>
</evidence>
<keyword evidence="10" id="KW-0275">Fatty acid biosynthesis</keyword>
<comment type="catalytic activity">
    <reaction evidence="16">
        <text>(2E)-tetradecenoyl-CoA + NADPH + H(+) = tetradecanoyl-CoA + NADP(+)</text>
        <dbReference type="Rhea" id="RHEA:44968"/>
        <dbReference type="ChEBI" id="CHEBI:15378"/>
        <dbReference type="ChEBI" id="CHEBI:57385"/>
        <dbReference type="ChEBI" id="CHEBI:57783"/>
        <dbReference type="ChEBI" id="CHEBI:58349"/>
        <dbReference type="ChEBI" id="CHEBI:61405"/>
    </reaction>
    <physiologicalReaction direction="left-to-right" evidence="16">
        <dbReference type="Rhea" id="RHEA:44969"/>
    </physiologicalReaction>
</comment>
<evidence type="ECO:0000256" key="13">
    <source>
        <dbReference type="ARBA" id="ARBA00038849"/>
    </source>
</evidence>
<evidence type="ECO:0000256" key="10">
    <source>
        <dbReference type="ARBA" id="ARBA00023160"/>
    </source>
</evidence>
<dbReference type="InterPro" id="IPR002347">
    <property type="entry name" value="SDR_fam"/>
</dbReference>
<organism evidence="21 22">
    <name type="scientific">Stichopus japonicus</name>
    <name type="common">Sea cucumber</name>
    <dbReference type="NCBI Taxonomy" id="307972"/>
    <lineage>
        <taxon>Eukaryota</taxon>
        <taxon>Metazoa</taxon>
        <taxon>Echinodermata</taxon>
        <taxon>Eleutherozoa</taxon>
        <taxon>Echinozoa</taxon>
        <taxon>Holothuroidea</taxon>
        <taxon>Aspidochirotacea</taxon>
        <taxon>Aspidochirotida</taxon>
        <taxon>Stichopodidae</taxon>
        <taxon>Apostichopus</taxon>
    </lineage>
</organism>
<dbReference type="OrthoDB" id="417891at2759"/>
<keyword evidence="3" id="KW-0444">Lipid biosynthesis</keyword>
<keyword evidence="9" id="KW-0576">Peroxisome</keyword>
<comment type="catalytic activity">
    <reaction evidence="20">
        <text>(2E)-octenoyl-CoA + NADPH + H(+) = octanoyl-CoA + NADP(+)</text>
        <dbReference type="Rhea" id="RHEA:44952"/>
        <dbReference type="ChEBI" id="CHEBI:15378"/>
        <dbReference type="ChEBI" id="CHEBI:57386"/>
        <dbReference type="ChEBI" id="CHEBI:57783"/>
        <dbReference type="ChEBI" id="CHEBI:58349"/>
        <dbReference type="ChEBI" id="CHEBI:62242"/>
    </reaction>
    <physiologicalReaction direction="left-to-right" evidence="20">
        <dbReference type="Rhea" id="RHEA:44953"/>
    </physiologicalReaction>
</comment>
<evidence type="ECO:0000256" key="8">
    <source>
        <dbReference type="ARBA" id="ARBA00023098"/>
    </source>
</evidence>
<proteinExistence type="predicted"/>
<comment type="subcellular location">
    <subcellularLocation>
        <location evidence="1">Peroxisome</location>
    </subcellularLocation>
</comment>
<dbReference type="InterPro" id="IPR036291">
    <property type="entry name" value="NAD(P)-bd_dom_sf"/>
</dbReference>
<dbReference type="Gene3D" id="3.40.50.720">
    <property type="entry name" value="NAD(P)-binding Rossmann-like Domain"/>
    <property type="match status" value="1"/>
</dbReference>
<dbReference type="PRINTS" id="PR00081">
    <property type="entry name" value="GDHRDH"/>
</dbReference>
<keyword evidence="22" id="KW-1185">Reference proteome</keyword>
<keyword evidence="5" id="KW-0276">Fatty acid metabolism</keyword>
<dbReference type="Proteomes" id="UP000230750">
    <property type="component" value="Unassembled WGS sequence"/>
</dbReference>
<evidence type="ECO:0000256" key="6">
    <source>
        <dbReference type="ARBA" id="ARBA00022857"/>
    </source>
</evidence>
<dbReference type="EMBL" id="MRZV01000050">
    <property type="protein sequence ID" value="PIK60702.1"/>
    <property type="molecule type" value="Genomic_DNA"/>
</dbReference>
<evidence type="ECO:0000256" key="11">
    <source>
        <dbReference type="ARBA" id="ARBA00037124"/>
    </source>
</evidence>
<keyword evidence="6" id="KW-0521">NADP</keyword>
<accession>A0A2G8LKG3</accession>
<keyword evidence="8" id="KW-0443">Lipid metabolism</keyword>
<comment type="catalytic activity">
    <reaction evidence="15">
        <text>(2E)-dodecenoyl-CoA + NADPH + H(+) = dodecanoyl-CoA + NADP(+)</text>
        <dbReference type="Rhea" id="RHEA:44964"/>
        <dbReference type="ChEBI" id="CHEBI:15378"/>
        <dbReference type="ChEBI" id="CHEBI:57330"/>
        <dbReference type="ChEBI" id="CHEBI:57375"/>
        <dbReference type="ChEBI" id="CHEBI:57783"/>
        <dbReference type="ChEBI" id="CHEBI:58349"/>
    </reaction>
    <physiologicalReaction direction="left-to-right" evidence="15">
        <dbReference type="Rhea" id="RHEA:44965"/>
    </physiologicalReaction>
</comment>
<evidence type="ECO:0000256" key="3">
    <source>
        <dbReference type="ARBA" id="ARBA00022516"/>
    </source>
</evidence>
<comment type="pathway">
    <text evidence="2">Lipid metabolism.</text>
</comment>
<comment type="subunit">
    <text evidence="12">Interacts with PEX5, probably required to target it into peroxisomes.</text>
</comment>
<keyword evidence="7" id="KW-0560">Oxidoreductase</keyword>
<dbReference type="SUPFAM" id="SSF51735">
    <property type="entry name" value="NAD(P)-binding Rossmann-fold domains"/>
    <property type="match status" value="1"/>
</dbReference>
<keyword evidence="4" id="KW-0597">Phosphoprotein</keyword>
<evidence type="ECO:0000256" key="14">
    <source>
        <dbReference type="ARBA" id="ARBA00041063"/>
    </source>
</evidence>
<comment type="catalytic activity">
    <reaction evidence="17">
        <text>(2E)-hexenoyl-CoA + NADPH + H(+) = hexanoyl-CoA + NADP(+)</text>
        <dbReference type="Rhea" id="RHEA:44956"/>
        <dbReference type="ChEBI" id="CHEBI:15378"/>
        <dbReference type="ChEBI" id="CHEBI:57783"/>
        <dbReference type="ChEBI" id="CHEBI:58349"/>
        <dbReference type="ChEBI" id="CHEBI:62077"/>
        <dbReference type="ChEBI" id="CHEBI:62620"/>
    </reaction>
    <physiologicalReaction direction="left-to-right" evidence="17">
        <dbReference type="Rhea" id="RHEA:44957"/>
    </physiologicalReaction>
</comment>
<evidence type="ECO:0000313" key="22">
    <source>
        <dbReference type="Proteomes" id="UP000230750"/>
    </source>
</evidence>
<dbReference type="AlphaFoldDB" id="A0A2G8LKG3"/>
<evidence type="ECO:0000256" key="4">
    <source>
        <dbReference type="ARBA" id="ARBA00022553"/>
    </source>
</evidence>
<evidence type="ECO:0000256" key="15">
    <source>
        <dbReference type="ARBA" id="ARBA00047570"/>
    </source>
</evidence>
<sequence>MFSLNNQKLKLVNRSDIYARGCKVVIASRKIDRLSKSGEEISRIRTDIQSQIYLICNVTSERRKRYIYMRYGRKGRQVKSLMDYTIEKYGRIDYLVNNGGGQFPAHIEDITLKGWNAVIETNLTGTYLCSREVFKAWMGKHGGVILNIVVDNIRGMPFMGHSGAARAGVENITKTMALEWAQYGIRVNAVAPGTVYSETAAANYGDLDVFGQAVEQIPAKRLGETQEISGPVCFLLSPAASFISGITLRIDAASSLYMHPNFYISDHKNLPPYKWSDDPVEDDTSSAPKSKL</sequence>
<comment type="function">
    <text evidence="11">Participates in chain elongation of fatty acids. Catalyzes the reduction of trans-2-enoyl-CoAs of varying chain lengths from 6:1 to 16:1, having maximum activity with 10:1 CoA. Has no 2,4-dienoyl-CoA reductase activity.</text>
</comment>
<evidence type="ECO:0000256" key="12">
    <source>
        <dbReference type="ARBA" id="ARBA00038622"/>
    </source>
</evidence>
<dbReference type="STRING" id="307972.A0A2G8LKG3"/>
<evidence type="ECO:0000313" key="21">
    <source>
        <dbReference type="EMBL" id="PIK60702.1"/>
    </source>
</evidence>
<dbReference type="PANTHER" id="PTHR24317">
    <property type="entry name" value="PEROXISOMAL TRANS-2-ENOYL-COA REDUCTASE"/>
    <property type="match status" value="1"/>
</dbReference>
<comment type="caution">
    <text evidence="21">The sequence shown here is derived from an EMBL/GenBank/DDBJ whole genome shotgun (WGS) entry which is preliminary data.</text>
</comment>
<dbReference type="InterPro" id="IPR052388">
    <property type="entry name" value="Peroxisomal_t2-enoyl-CoA_red"/>
</dbReference>
<evidence type="ECO:0000256" key="1">
    <source>
        <dbReference type="ARBA" id="ARBA00004275"/>
    </source>
</evidence>
<dbReference type="GO" id="GO:0006633">
    <property type="term" value="P:fatty acid biosynthetic process"/>
    <property type="evidence" value="ECO:0007669"/>
    <property type="project" value="UniProtKB-KW"/>
</dbReference>
<protein>
    <recommendedName>
        <fullName evidence="14">Peroxisomal trans-2-enoyl-CoA reductase</fullName>
        <ecNumber evidence="13">1.3.1.38</ecNumber>
    </recommendedName>
</protein>
<name>A0A2G8LKG3_STIJA</name>
<dbReference type="GO" id="GO:0005777">
    <property type="term" value="C:peroxisome"/>
    <property type="evidence" value="ECO:0007669"/>
    <property type="project" value="UniProtKB-SubCell"/>
</dbReference>
<evidence type="ECO:0000256" key="2">
    <source>
        <dbReference type="ARBA" id="ARBA00005189"/>
    </source>
</evidence>
<dbReference type="GO" id="GO:0019166">
    <property type="term" value="F:trans-2-enoyl-CoA reductase (NADPH) activity"/>
    <property type="evidence" value="ECO:0007669"/>
    <property type="project" value="UniProtKB-EC"/>
</dbReference>
<reference evidence="21 22" key="1">
    <citation type="journal article" date="2017" name="PLoS Biol.">
        <title>The sea cucumber genome provides insights into morphological evolution and visceral regeneration.</title>
        <authorList>
            <person name="Zhang X."/>
            <person name="Sun L."/>
            <person name="Yuan J."/>
            <person name="Sun Y."/>
            <person name="Gao Y."/>
            <person name="Zhang L."/>
            <person name="Li S."/>
            <person name="Dai H."/>
            <person name="Hamel J.F."/>
            <person name="Liu C."/>
            <person name="Yu Y."/>
            <person name="Liu S."/>
            <person name="Lin W."/>
            <person name="Guo K."/>
            <person name="Jin S."/>
            <person name="Xu P."/>
            <person name="Storey K.B."/>
            <person name="Huan P."/>
            <person name="Zhang T."/>
            <person name="Zhou Y."/>
            <person name="Zhang J."/>
            <person name="Lin C."/>
            <person name="Li X."/>
            <person name="Xing L."/>
            <person name="Huo D."/>
            <person name="Sun M."/>
            <person name="Wang L."/>
            <person name="Mercier A."/>
            <person name="Li F."/>
            <person name="Yang H."/>
            <person name="Xiang J."/>
        </authorList>
    </citation>
    <scope>NUCLEOTIDE SEQUENCE [LARGE SCALE GENOMIC DNA]</scope>
    <source>
        <strain evidence="21">Shaxun</strain>
        <tissue evidence="21">Muscle</tissue>
    </source>
</reference>
<evidence type="ECO:0000256" key="18">
    <source>
        <dbReference type="ARBA" id="ARBA00049251"/>
    </source>
</evidence>
<comment type="catalytic activity">
    <reaction evidence="18">
        <text>a (2E)-enoyl-CoA + NADPH + H(+) = a 2,3-saturated acyl-CoA + NADP(+)</text>
        <dbReference type="Rhea" id="RHEA:33763"/>
        <dbReference type="ChEBI" id="CHEBI:15378"/>
        <dbReference type="ChEBI" id="CHEBI:57783"/>
        <dbReference type="ChEBI" id="CHEBI:58349"/>
        <dbReference type="ChEBI" id="CHEBI:58856"/>
        <dbReference type="ChEBI" id="CHEBI:65111"/>
        <dbReference type="EC" id="1.3.1.38"/>
    </reaction>
    <physiologicalReaction direction="left-to-right" evidence="18">
        <dbReference type="Rhea" id="RHEA:33764"/>
    </physiologicalReaction>
</comment>
<comment type="catalytic activity">
    <reaction evidence="19">
        <text>(2E)-decenoyl-CoA + NADPH + H(+) = decanoyl-CoA + NADP(+)</text>
        <dbReference type="Rhea" id="RHEA:44960"/>
        <dbReference type="ChEBI" id="CHEBI:15378"/>
        <dbReference type="ChEBI" id="CHEBI:57783"/>
        <dbReference type="ChEBI" id="CHEBI:58349"/>
        <dbReference type="ChEBI" id="CHEBI:61406"/>
        <dbReference type="ChEBI" id="CHEBI:61430"/>
    </reaction>
    <physiologicalReaction direction="left-to-right" evidence="19">
        <dbReference type="Rhea" id="RHEA:44961"/>
    </physiologicalReaction>
</comment>
<evidence type="ECO:0000256" key="7">
    <source>
        <dbReference type="ARBA" id="ARBA00023002"/>
    </source>
</evidence>
<evidence type="ECO:0000256" key="16">
    <source>
        <dbReference type="ARBA" id="ARBA00048686"/>
    </source>
</evidence>
<evidence type="ECO:0000256" key="19">
    <source>
        <dbReference type="ARBA" id="ARBA00049386"/>
    </source>
</evidence>
<dbReference type="EC" id="1.3.1.38" evidence="13"/>
<dbReference type="GO" id="GO:0033306">
    <property type="term" value="P:phytol metabolic process"/>
    <property type="evidence" value="ECO:0007669"/>
    <property type="project" value="TreeGrafter"/>
</dbReference>
<gene>
    <name evidence="21" type="ORF">BSL78_02394</name>
</gene>
<dbReference type="PANTHER" id="PTHR24317:SF7">
    <property type="entry name" value="PEROXISOMAL TRANS-2-ENOYL-COA REDUCTASE"/>
    <property type="match status" value="1"/>
</dbReference>
<evidence type="ECO:0000256" key="20">
    <source>
        <dbReference type="ARBA" id="ARBA00049559"/>
    </source>
</evidence>
<evidence type="ECO:0000256" key="9">
    <source>
        <dbReference type="ARBA" id="ARBA00023140"/>
    </source>
</evidence>
<dbReference type="Pfam" id="PF13561">
    <property type="entry name" value="adh_short_C2"/>
    <property type="match status" value="1"/>
</dbReference>